<evidence type="ECO:0000256" key="2">
    <source>
        <dbReference type="SAM" id="Phobius"/>
    </source>
</evidence>
<sequence>MNQNQLENLNQGKNQNQGQNGGGKAFKFKPFISFLTVFSFLLLAFSGFILYIRPEGSIARWVGWRAIGLDKSGWETVHIVFCTLFVLAGLIHLVLNFKAIVLYLSLGIDKTRKNLPEMVVAAVLVVLTLLVAVWRVPPASWLMEGRAHYKNHPRALRIQVPAPDFEKQSLRRVAEHFGQSPERVLKELQARGLKGVSLESSLEDVARSNQMTPQELYLLIRAY</sequence>
<evidence type="ECO:0000313" key="4">
    <source>
        <dbReference type="EMBL" id="RFT15640.1"/>
    </source>
</evidence>
<accession>A0A3E2BLM2</accession>
<reference evidence="4 5" key="1">
    <citation type="submission" date="2018-08" db="EMBL/GenBank/DDBJ databases">
        <title>Genome analysis of the thermophilic bacterium of the candidate phylum Aminicenantes from deep subsurface aquifer revealed its physiology and ecological role.</title>
        <authorList>
            <person name="Kadnikov V.V."/>
            <person name="Mardanov A.V."/>
            <person name="Beletsky A.V."/>
            <person name="Karnachuk O.V."/>
            <person name="Ravin N.V."/>
        </authorList>
    </citation>
    <scope>NUCLEOTIDE SEQUENCE [LARGE SCALE GENOMIC DNA]</scope>
    <source>
        <strain evidence="4">BY38</strain>
    </source>
</reference>
<gene>
    <name evidence="4" type="ORF">OP8BY_0015</name>
</gene>
<dbReference type="Pfam" id="PF14358">
    <property type="entry name" value="DUF4405"/>
    <property type="match status" value="1"/>
</dbReference>
<comment type="caution">
    <text evidence="4">The sequence shown here is derived from an EMBL/GenBank/DDBJ whole genome shotgun (WGS) entry which is preliminary data.</text>
</comment>
<evidence type="ECO:0000259" key="3">
    <source>
        <dbReference type="Pfam" id="PF14358"/>
    </source>
</evidence>
<keyword evidence="2" id="KW-0812">Transmembrane</keyword>
<keyword evidence="2" id="KW-1133">Transmembrane helix</keyword>
<protein>
    <recommendedName>
        <fullName evidence="3">Flavinylation-associated cytochrome domain-containing protein</fullName>
    </recommendedName>
</protein>
<proteinExistence type="predicted"/>
<keyword evidence="2" id="KW-0472">Membrane</keyword>
<feature type="compositionally biased region" description="Low complexity" evidence="1">
    <location>
        <begin position="1"/>
        <end position="18"/>
    </location>
</feature>
<dbReference type="InterPro" id="IPR025517">
    <property type="entry name" value="DUF4405"/>
</dbReference>
<organism evidence="4 5">
    <name type="scientific">Candidatus Saccharicenans subterraneus</name>
    <dbReference type="NCBI Taxonomy" id="2508984"/>
    <lineage>
        <taxon>Bacteria</taxon>
        <taxon>Candidatus Aminicenantota</taxon>
        <taxon>Candidatus Aminicenantia</taxon>
        <taxon>Candidatus Aminicenantales</taxon>
        <taxon>Candidatus Saccharicenantaceae</taxon>
        <taxon>Candidatus Saccharicenans</taxon>
    </lineage>
</organism>
<evidence type="ECO:0000256" key="1">
    <source>
        <dbReference type="SAM" id="MobiDB-lite"/>
    </source>
</evidence>
<dbReference type="Proteomes" id="UP000257323">
    <property type="component" value="Unassembled WGS sequence"/>
</dbReference>
<feature type="transmembrane region" description="Helical" evidence="2">
    <location>
        <begin position="31"/>
        <end position="52"/>
    </location>
</feature>
<feature type="region of interest" description="Disordered" evidence="1">
    <location>
        <begin position="1"/>
        <end position="20"/>
    </location>
</feature>
<feature type="domain" description="Flavinylation-associated cytochrome" evidence="3">
    <location>
        <begin position="31"/>
        <end position="97"/>
    </location>
</feature>
<feature type="transmembrane region" description="Helical" evidence="2">
    <location>
        <begin position="115"/>
        <end position="136"/>
    </location>
</feature>
<feature type="transmembrane region" description="Helical" evidence="2">
    <location>
        <begin position="73"/>
        <end position="95"/>
    </location>
</feature>
<dbReference type="EMBL" id="QUAH01000007">
    <property type="protein sequence ID" value="RFT15640.1"/>
    <property type="molecule type" value="Genomic_DNA"/>
</dbReference>
<evidence type="ECO:0000313" key="5">
    <source>
        <dbReference type="Proteomes" id="UP000257323"/>
    </source>
</evidence>
<dbReference type="AlphaFoldDB" id="A0A3E2BLM2"/>
<name>A0A3E2BLM2_9BACT</name>